<evidence type="ECO:0000313" key="2">
    <source>
        <dbReference type="EMBL" id="MDR6294160.1"/>
    </source>
</evidence>
<dbReference type="RefSeq" id="WP_309801587.1">
    <property type="nucleotide sequence ID" value="NZ_JAVDPW010000016.1"/>
</dbReference>
<dbReference type="InterPro" id="IPR043129">
    <property type="entry name" value="ATPase_NBD"/>
</dbReference>
<dbReference type="InterPro" id="IPR000600">
    <property type="entry name" value="ROK"/>
</dbReference>
<sequence length="240" mass="25593">MKPGILSIDVGGTGLKAAVIDDRGRMRSDRQRVPTPHPCPPKLFLDTLAALVAPLPAFDRIAIGFPGVVRNGKVITAPNLGTEDWAGFGLADAVSKRLGGPAARMINDAEMQGLALATGRGLELVVTLGTGVGTAVLRDGELTPHLELAHHPLSNKGKTYDEYLGNAAYEKVGKKRWNKRVQRMLEIVEILMHPDRLHISGGNAKRIDFDLPKGVSIASNDAGLEGGAVLWKKPPKPRAG</sequence>
<dbReference type="EC" id="2.7.1.63" evidence="2"/>
<dbReference type="GO" id="GO:0047330">
    <property type="term" value="F:polyphosphate-glucose phosphotransferase activity"/>
    <property type="evidence" value="ECO:0007669"/>
    <property type="project" value="UniProtKB-EC"/>
</dbReference>
<dbReference type="EMBL" id="JAVDPW010000016">
    <property type="protein sequence ID" value="MDR6294160.1"/>
    <property type="molecule type" value="Genomic_DNA"/>
</dbReference>
<evidence type="ECO:0000256" key="1">
    <source>
        <dbReference type="ARBA" id="ARBA00006479"/>
    </source>
</evidence>
<dbReference type="Proteomes" id="UP001262410">
    <property type="component" value="Unassembled WGS sequence"/>
</dbReference>
<name>A0ABU1JZV5_9PROT</name>
<keyword evidence="2" id="KW-0808">Transferase</keyword>
<proteinExistence type="inferred from homology"/>
<dbReference type="Gene3D" id="3.30.420.40">
    <property type="match status" value="2"/>
</dbReference>
<accession>A0ABU1JZV5</accession>
<comment type="similarity">
    <text evidence="1">Belongs to the ROK (NagC/XylR) family.</text>
</comment>
<evidence type="ECO:0000313" key="3">
    <source>
        <dbReference type="Proteomes" id="UP001262410"/>
    </source>
</evidence>
<comment type="caution">
    <text evidence="2">The sequence shown here is derived from an EMBL/GenBank/DDBJ whole genome shotgun (WGS) entry which is preliminary data.</text>
</comment>
<keyword evidence="3" id="KW-1185">Reference proteome</keyword>
<dbReference type="Pfam" id="PF00480">
    <property type="entry name" value="ROK"/>
    <property type="match status" value="1"/>
</dbReference>
<dbReference type="PANTHER" id="PTHR18964">
    <property type="entry name" value="ROK (REPRESSOR, ORF, KINASE) FAMILY"/>
    <property type="match status" value="1"/>
</dbReference>
<gene>
    <name evidence="2" type="ORF">E9232_006714</name>
</gene>
<reference evidence="2 3" key="1">
    <citation type="submission" date="2023-07" db="EMBL/GenBank/DDBJ databases">
        <title>Sorghum-associated microbial communities from plants grown in Nebraska, USA.</title>
        <authorList>
            <person name="Schachtman D."/>
        </authorList>
    </citation>
    <scope>NUCLEOTIDE SEQUENCE [LARGE SCALE GENOMIC DNA]</scope>
    <source>
        <strain evidence="2 3">584</strain>
    </source>
</reference>
<dbReference type="PANTHER" id="PTHR18964:SF149">
    <property type="entry name" value="BIFUNCTIONAL UDP-N-ACETYLGLUCOSAMINE 2-EPIMERASE_N-ACETYLMANNOSAMINE KINASE"/>
    <property type="match status" value="1"/>
</dbReference>
<dbReference type="CDD" id="cd24058">
    <property type="entry name" value="ASKHA_NBD_ROK_PPGK"/>
    <property type="match status" value="1"/>
</dbReference>
<dbReference type="SUPFAM" id="SSF53067">
    <property type="entry name" value="Actin-like ATPase domain"/>
    <property type="match status" value="1"/>
</dbReference>
<protein>
    <submittedName>
        <fullName evidence="2">Polyphosphate glucokinase</fullName>
        <ecNumber evidence="2">2.7.1.63</ecNumber>
    </submittedName>
</protein>
<organism evidence="2 3">
    <name type="scientific">Inquilinus ginsengisoli</name>
    <dbReference type="NCBI Taxonomy" id="363840"/>
    <lineage>
        <taxon>Bacteria</taxon>
        <taxon>Pseudomonadati</taxon>
        <taxon>Pseudomonadota</taxon>
        <taxon>Alphaproteobacteria</taxon>
        <taxon>Rhodospirillales</taxon>
        <taxon>Rhodospirillaceae</taxon>
        <taxon>Inquilinus</taxon>
    </lineage>
</organism>